<proteinExistence type="predicted"/>
<dbReference type="Proteomes" id="UP000232638">
    <property type="component" value="Chromosome"/>
</dbReference>
<evidence type="ECO:0000313" key="3">
    <source>
        <dbReference type="Proteomes" id="UP000232638"/>
    </source>
</evidence>
<dbReference type="PROSITE" id="PS51257">
    <property type="entry name" value="PROKAR_LIPOPROTEIN"/>
    <property type="match status" value="1"/>
</dbReference>
<evidence type="ECO:0008006" key="4">
    <source>
        <dbReference type="Google" id="ProtNLM"/>
    </source>
</evidence>
<keyword evidence="3" id="KW-1185">Reference proteome</keyword>
<dbReference type="KEGG" id="tsy:THSYN_03385"/>
<organism evidence="2 3">
    <name type="scientific">Candidatus Thiodictyon syntrophicum</name>
    <dbReference type="NCBI Taxonomy" id="1166950"/>
    <lineage>
        <taxon>Bacteria</taxon>
        <taxon>Pseudomonadati</taxon>
        <taxon>Pseudomonadota</taxon>
        <taxon>Gammaproteobacteria</taxon>
        <taxon>Chromatiales</taxon>
        <taxon>Chromatiaceae</taxon>
        <taxon>Thiodictyon</taxon>
    </lineage>
</organism>
<dbReference type="OrthoDB" id="6078026at2"/>
<sequence>MRPVPTGIALVVLALLSALLGAGCSSTTQLTSTWRDPGAAPRPYRNLLVFGIAANGNVRRAYENNFVVALRARGVKARAGHDLLPEGGLGEVNAVKRVVGQSGADGIIVTHLVGATAQTVVVSPRSYVDPNLYGSLYPYYQRVFGYVTEPGYYATYPVLQLETNLYDAARQKLVWSTRSETMDPGSETTTIKDVIAAVTQGLAAAGYLPN</sequence>
<gene>
    <name evidence="2" type="ORF">THSYN_03385</name>
</gene>
<name>A0A2K8UGF0_9GAMM</name>
<protein>
    <recommendedName>
        <fullName evidence="4">DUF4136 domain-containing protein</fullName>
    </recommendedName>
</protein>
<evidence type="ECO:0000313" key="2">
    <source>
        <dbReference type="EMBL" id="AUB84628.1"/>
    </source>
</evidence>
<dbReference type="AlphaFoldDB" id="A0A2K8UGF0"/>
<feature type="chain" id="PRO_5014622892" description="DUF4136 domain-containing protein" evidence="1">
    <location>
        <begin position="23"/>
        <end position="210"/>
    </location>
</feature>
<accession>A0A2K8UGF0</accession>
<evidence type="ECO:0000256" key="1">
    <source>
        <dbReference type="SAM" id="SignalP"/>
    </source>
</evidence>
<dbReference type="EMBL" id="CP020370">
    <property type="protein sequence ID" value="AUB84628.1"/>
    <property type="molecule type" value="Genomic_DNA"/>
</dbReference>
<reference evidence="2 3" key="1">
    <citation type="submission" date="2017-03" db="EMBL/GenBank/DDBJ databases">
        <title>Complete genome sequence of Candidatus 'Thiodictyon syntrophicum' sp. nov. strain Cad16T, a photolithoautotroph purple sulfur bacterium isolated from an alpine meromictic lake.</title>
        <authorList>
            <person name="Luedin S.M."/>
            <person name="Pothier J.F."/>
            <person name="Danza F."/>
            <person name="Storelli N."/>
            <person name="Wittwer M."/>
            <person name="Tonolla M."/>
        </authorList>
    </citation>
    <scope>NUCLEOTIDE SEQUENCE [LARGE SCALE GENOMIC DNA]</scope>
    <source>
        <strain evidence="2 3">Cad16T</strain>
    </source>
</reference>
<feature type="signal peptide" evidence="1">
    <location>
        <begin position="1"/>
        <end position="22"/>
    </location>
</feature>
<keyword evidence="1" id="KW-0732">Signal</keyword>